<sequence length="213" mass="21725">MDLEDALRQLRIVPVIEIADAADAVPLGQTLVEAGLPVAEVTFRTPAAAEAIARMVREVPGLLVGAGTVLSEADVDAAVEAGAHFLVSPGLNPGVVGRAQAAGVPIIPGVTSPTEIEAARALGLRLLKLFPAEAVGGLPLVKAFAAPYPDVTFMPTGGITATSLESWLQAPNVVACGGSWIATKTDIAGQRWDDIHTKASQAARLASPSVASL</sequence>
<dbReference type="PROSITE" id="PS00160">
    <property type="entry name" value="ALDOLASE_KDPG_KHG_2"/>
    <property type="match status" value="1"/>
</dbReference>
<comment type="caution">
    <text evidence="4">The sequence shown here is derived from an EMBL/GenBank/DDBJ whole genome shotgun (WGS) entry which is preliminary data.</text>
</comment>
<dbReference type="InterPro" id="IPR031338">
    <property type="entry name" value="KDPG/KHG_AS_2"/>
</dbReference>
<dbReference type="InterPro" id="IPR000887">
    <property type="entry name" value="Aldlse_KDPG_KHG"/>
</dbReference>
<evidence type="ECO:0000256" key="1">
    <source>
        <dbReference type="ARBA" id="ARBA00023239"/>
    </source>
</evidence>
<name>A0ABS6HZI9_9MICC</name>
<gene>
    <name evidence="4" type="primary">eda</name>
    <name evidence="4" type="ORF">KSW38_00670</name>
</gene>
<dbReference type="EMBL" id="JAHOPC010000001">
    <property type="protein sequence ID" value="MBU8864809.1"/>
    <property type="molecule type" value="Genomic_DNA"/>
</dbReference>
<protein>
    <submittedName>
        <fullName evidence="4">Bifunctional 4-hydroxy-2-oxoglutarate aldolase/2-dehydro-3-deoxy-phosphogluconate aldolase</fullName>
        <ecNumber evidence="4">4.1.2.14</ecNumber>
        <ecNumber evidence="4">4.1.3.16</ecNumber>
    </submittedName>
</protein>
<accession>A0ABS6HZI9</accession>
<keyword evidence="2" id="KW-0704">Schiff base</keyword>
<dbReference type="PANTHER" id="PTHR30246">
    <property type="entry name" value="2-KETO-3-DEOXY-6-PHOSPHOGLUCONATE ALDOLASE"/>
    <property type="match status" value="1"/>
</dbReference>
<dbReference type="EC" id="4.1.3.16" evidence="4"/>
<organism evidence="4 5">
    <name type="scientific">Paenarthrobacter aromaticivorans</name>
    <dbReference type="NCBI Taxonomy" id="2849150"/>
    <lineage>
        <taxon>Bacteria</taxon>
        <taxon>Bacillati</taxon>
        <taxon>Actinomycetota</taxon>
        <taxon>Actinomycetes</taxon>
        <taxon>Micrococcales</taxon>
        <taxon>Micrococcaceae</taxon>
        <taxon>Paenarthrobacter</taxon>
    </lineage>
</organism>
<dbReference type="EC" id="4.1.2.14" evidence="4"/>
<dbReference type="NCBIfam" id="NF004325">
    <property type="entry name" value="PRK05718.1"/>
    <property type="match status" value="1"/>
</dbReference>
<keyword evidence="3" id="KW-0119">Carbohydrate metabolism</keyword>
<dbReference type="Proteomes" id="UP000824166">
    <property type="component" value="Unassembled WGS sequence"/>
</dbReference>
<dbReference type="Pfam" id="PF01081">
    <property type="entry name" value="Aldolase"/>
    <property type="match status" value="1"/>
</dbReference>
<dbReference type="InterPro" id="IPR031337">
    <property type="entry name" value="KDPG/KHG_AS_1"/>
</dbReference>
<evidence type="ECO:0000313" key="4">
    <source>
        <dbReference type="EMBL" id="MBU8864809.1"/>
    </source>
</evidence>
<reference evidence="4 5" key="1">
    <citation type="submission" date="2021-06" db="EMBL/GenBank/DDBJ databases">
        <authorList>
            <person name="Jeong J.W."/>
        </authorList>
    </citation>
    <scope>NUCLEOTIDE SEQUENCE [LARGE SCALE GENOMIC DNA]</scope>
    <source>
        <strain evidence="4 5">MMS21-TAE1-1</strain>
    </source>
</reference>
<dbReference type="PROSITE" id="PS00159">
    <property type="entry name" value="ALDOLASE_KDPG_KHG_1"/>
    <property type="match status" value="1"/>
</dbReference>
<evidence type="ECO:0000256" key="3">
    <source>
        <dbReference type="ARBA" id="ARBA00023277"/>
    </source>
</evidence>
<dbReference type="NCBIfam" id="TIGR01182">
    <property type="entry name" value="eda"/>
    <property type="match status" value="1"/>
</dbReference>
<dbReference type="RefSeq" id="WP_216921487.1">
    <property type="nucleotide sequence ID" value="NZ_JAHOPC010000001.1"/>
</dbReference>
<evidence type="ECO:0000313" key="5">
    <source>
        <dbReference type="Proteomes" id="UP000824166"/>
    </source>
</evidence>
<dbReference type="PANTHER" id="PTHR30246:SF1">
    <property type="entry name" value="2-DEHYDRO-3-DEOXY-6-PHOSPHOGALACTONATE ALDOLASE-RELATED"/>
    <property type="match status" value="1"/>
</dbReference>
<dbReference type="GO" id="GO:0008675">
    <property type="term" value="F:2-dehydro-3-deoxy-phosphogluconate aldolase activity"/>
    <property type="evidence" value="ECO:0007669"/>
    <property type="project" value="UniProtKB-EC"/>
</dbReference>
<keyword evidence="1 4" id="KW-0456">Lyase</keyword>
<keyword evidence="5" id="KW-1185">Reference proteome</keyword>
<proteinExistence type="predicted"/>
<evidence type="ECO:0000256" key="2">
    <source>
        <dbReference type="ARBA" id="ARBA00023270"/>
    </source>
</evidence>
<dbReference type="GO" id="GO:0008700">
    <property type="term" value="F:(R,S)-4-hydroxy-2-oxoglutarate aldolase activity"/>
    <property type="evidence" value="ECO:0007669"/>
    <property type="project" value="UniProtKB-EC"/>
</dbReference>
<dbReference type="CDD" id="cd00452">
    <property type="entry name" value="KDPG_aldolase"/>
    <property type="match status" value="1"/>
</dbReference>